<organism evidence="1 2">
    <name type="scientific">Melastoma candidum</name>
    <dbReference type="NCBI Taxonomy" id="119954"/>
    <lineage>
        <taxon>Eukaryota</taxon>
        <taxon>Viridiplantae</taxon>
        <taxon>Streptophyta</taxon>
        <taxon>Embryophyta</taxon>
        <taxon>Tracheophyta</taxon>
        <taxon>Spermatophyta</taxon>
        <taxon>Magnoliopsida</taxon>
        <taxon>eudicotyledons</taxon>
        <taxon>Gunneridae</taxon>
        <taxon>Pentapetalae</taxon>
        <taxon>rosids</taxon>
        <taxon>malvids</taxon>
        <taxon>Myrtales</taxon>
        <taxon>Melastomataceae</taxon>
        <taxon>Melastomatoideae</taxon>
        <taxon>Melastomateae</taxon>
        <taxon>Melastoma</taxon>
    </lineage>
</organism>
<sequence length="1072" mass="119767">MEEQDNRAEAIALDFPAGDGDDPSSCSWPPRIPKRLRRRLLEECNRSPSTAEGIEARLRDADLRRQQFYEKLSRKARPKQRSPSRSSSQDEDPAHRLKAKLMAAEQKRLSMLADAQSRLAKLDELRQVAKAGLEMRLEKEREKLGTKVETRIRQAELNRMLLLKARKLRRATLKESSSQLLMRRVSRESRCWRSFQKTKRTTVDLAKAYDLLGISWKSVMVMPFEQLAILLESFDTLLTVKALLDRLESRLRASQANNAIKQSSSVDNIDHLLKRAATPRKSNSRIPVRNRDPKSGGPSRVVAKVPVRMSRYPVRIVLCAYMIMGHPDAVLSGQGEREMVLAASAKEFVQELELLIRIILDVPVQSSDEESDTLKPNHCTFRTQLLVFDKAWCAYLNNFVVWKIKDAKVLEDDLVKAACQLELSMIQTCKLTAGEKTGSLTQDMKAIQKQVIEDQKLLKERVHHLSGDAGLEHMESALSNTRLKYSQEKETRSPLGSPITNISSPSSSTCSTDPPAGRIAGGNAEKPNHLVQSLFKKDVSPLPDEFGSLSLNPDSQAASADSLITENEVIVNGILHDTHFSLSDYNDRSHGRDSSIKEKVRETMEKAFWDGVIESMGGEEPQYDRVIQLMKEVRDELSNIAPESWKEEIVEVIDVDILSEVLKSGKLDDSYLARILEFALVTLQKLSSPASEYRLKSSYQQLLRELAEMYTEGSLKNVHAIAMTRGLRFILEEIQALKVEISNARIQLMIPMLKGEAGFDYLRTAFSNRHGPPSHAMRRLPMTREWLSSLKSGIDLEWNEHTSLSSLTSQESTSHGTSPFNLRTGGNFVVNYKTSQSPSGTPSKYTGVKLNECKGERVDLLARIGLLKLVCGVSALTHDTLPETFGLNLNRLRSIQAQMQKIAIIASSILVCRQILLSERVTTSASEMEGILSGCIQSLVELLDNVEDIDIEEIVRVLGSFPRNGDVMDHESHQSRQVIMARMLAKSLQAGDPVFERVSYAIYLAARSVVLGGSTPASKKLAETSLRPIGAVVLTERVVEVAETVGVAAAVSCRVHGAWYKHMIGNSPVNEV</sequence>
<name>A0ACB9QQ45_9MYRT</name>
<dbReference type="EMBL" id="CM042885">
    <property type="protein sequence ID" value="KAI4367430.1"/>
    <property type="molecule type" value="Genomic_DNA"/>
</dbReference>
<accession>A0ACB9QQ45</accession>
<keyword evidence="2" id="KW-1185">Reference proteome</keyword>
<reference evidence="2" key="1">
    <citation type="journal article" date="2023" name="Front. Plant Sci.">
        <title>Chromosomal-level genome assembly of Melastoma candidum provides insights into trichome evolution.</title>
        <authorList>
            <person name="Zhong Y."/>
            <person name="Wu W."/>
            <person name="Sun C."/>
            <person name="Zou P."/>
            <person name="Liu Y."/>
            <person name="Dai S."/>
            <person name="Zhou R."/>
        </authorList>
    </citation>
    <scope>NUCLEOTIDE SEQUENCE [LARGE SCALE GENOMIC DNA]</scope>
</reference>
<comment type="caution">
    <text evidence="1">The sequence shown here is derived from an EMBL/GenBank/DDBJ whole genome shotgun (WGS) entry which is preliminary data.</text>
</comment>
<protein>
    <submittedName>
        <fullName evidence="1">Uncharacterized protein</fullName>
    </submittedName>
</protein>
<gene>
    <name evidence="1" type="ORF">MLD38_023168</name>
</gene>
<proteinExistence type="predicted"/>
<dbReference type="Proteomes" id="UP001057402">
    <property type="component" value="Chromosome 6"/>
</dbReference>
<evidence type="ECO:0000313" key="2">
    <source>
        <dbReference type="Proteomes" id="UP001057402"/>
    </source>
</evidence>
<evidence type="ECO:0000313" key="1">
    <source>
        <dbReference type="EMBL" id="KAI4367430.1"/>
    </source>
</evidence>